<organism evidence="1">
    <name type="scientific">Anopheles atroparvus</name>
    <name type="common">European mosquito</name>
    <dbReference type="NCBI Taxonomy" id="41427"/>
    <lineage>
        <taxon>Eukaryota</taxon>
        <taxon>Metazoa</taxon>
        <taxon>Ecdysozoa</taxon>
        <taxon>Arthropoda</taxon>
        <taxon>Hexapoda</taxon>
        <taxon>Insecta</taxon>
        <taxon>Pterygota</taxon>
        <taxon>Neoptera</taxon>
        <taxon>Endopterygota</taxon>
        <taxon>Diptera</taxon>
        <taxon>Nematocera</taxon>
        <taxon>Culicoidea</taxon>
        <taxon>Culicidae</taxon>
        <taxon>Anophelinae</taxon>
        <taxon>Anopheles</taxon>
    </lineage>
</organism>
<reference evidence="1" key="1">
    <citation type="submission" date="2022-08" db="UniProtKB">
        <authorList>
            <consortium name="EnsemblMetazoa"/>
        </authorList>
    </citation>
    <scope>IDENTIFICATION</scope>
    <source>
        <strain evidence="1">EBRO</strain>
    </source>
</reference>
<protein>
    <submittedName>
        <fullName evidence="1">Uncharacterized protein</fullName>
    </submittedName>
</protein>
<dbReference type="VEuPathDB" id="VectorBase:AATE006282"/>
<sequence>MLLPTELDTAISPNPLRATITDVISGSIVWIISCSSPCRNLAPVAVGFWWIGAVPLLDPGGPDRLSEAARDVTEPPGCVAIDVSDELAALPCGSREARSQHIAHNHPSKTRTEQPIFVQPILAGTKCS</sequence>
<dbReference type="AlphaFoldDB" id="A0A182IVH6"/>
<proteinExistence type="predicted"/>
<evidence type="ECO:0000313" key="1">
    <source>
        <dbReference type="EnsemblMetazoa" id="AATE006282-PA.1"/>
    </source>
</evidence>
<dbReference type="EnsemblMetazoa" id="AATE006282-RA">
    <property type="protein sequence ID" value="AATE006282-PA.1"/>
    <property type="gene ID" value="AATE006282"/>
</dbReference>
<accession>A0A182IVH6</accession>
<name>A0A182IVH6_ANOAO</name>